<keyword evidence="2 4" id="KW-0012">Acyltransferase</keyword>
<keyword evidence="5" id="KW-1185">Reference proteome</keyword>
<dbReference type="InterPro" id="IPR000182">
    <property type="entry name" value="GNAT_dom"/>
</dbReference>
<reference evidence="4 5" key="1">
    <citation type="submission" date="2020-05" db="EMBL/GenBank/DDBJ databases">
        <title>Genomic Encyclopedia of Type Strains, Phase III (KMG-III): the genomes of soil and plant-associated and newly described type strains.</title>
        <authorList>
            <person name="Whitman W."/>
        </authorList>
    </citation>
    <scope>NUCLEOTIDE SEQUENCE [LARGE SCALE GENOMIC DNA]</scope>
    <source>
        <strain evidence="4 5">KCTC 19046</strain>
    </source>
</reference>
<evidence type="ECO:0000256" key="1">
    <source>
        <dbReference type="ARBA" id="ARBA00022679"/>
    </source>
</evidence>
<dbReference type="SUPFAM" id="SSF55729">
    <property type="entry name" value="Acyl-CoA N-acyltransferases (Nat)"/>
    <property type="match status" value="1"/>
</dbReference>
<dbReference type="PROSITE" id="PS51186">
    <property type="entry name" value="GNAT"/>
    <property type="match status" value="1"/>
</dbReference>
<name>A0ABX2A5C6_9MICO</name>
<dbReference type="GO" id="GO:0016746">
    <property type="term" value="F:acyltransferase activity"/>
    <property type="evidence" value="ECO:0007669"/>
    <property type="project" value="UniProtKB-KW"/>
</dbReference>
<dbReference type="Pfam" id="PF00583">
    <property type="entry name" value="Acetyltransf_1"/>
    <property type="match status" value="1"/>
</dbReference>
<evidence type="ECO:0000313" key="4">
    <source>
        <dbReference type="EMBL" id="NOV98052.1"/>
    </source>
</evidence>
<dbReference type="InterPro" id="IPR016181">
    <property type="entry name" value="Acyl_CoA_acyltransferase"/>
</dbReference>
<dbReference type="Gene3D" id="3.40.630.30">
    <property type="match status" value="1"/>
</dbReference>
<evidence type="ECO:0000313" key="5">
    <source>
        <dbReference type="Proteomes" id="UP000757540"/>
    </source>
</evidence>
<protein>
    <submittedName>
        <fullName evidence="4">Acetyltransferase</fullName>
        <ecNumber evidence="4">2.3.1.-</ecNumber>
    </submittedName>
</protein>
<gene>
    <name evidence="4" type="ORF">HDG69_002637</name>
</gene>
<evidence type="ECO:0000259" key="3">
    <source>
        <dbReference type="PROSITE" id="PS51186"/>
    </source>
</evidence>
<evidence type="ECO:0000256" key="2">
    <source>
        <dbReference type="ARBA" id="ARBA00023315"/>
    </source>
</evidence>
<dbReference type="InterPro" id="IPR050832">
    <property type="entry name" value="Bact_Acetyltransf"/>
</dbReference>
<dbReference type="CDD" id="cd04301">
    <property type="entry name" value="NAT_SF"/>
    <property type="match status" value="1"/>
</dbReference>
<dbReference type="Proteomes" id="UP000757540">
    <property type="component" value="Unassembled WGS sequence"/>
</dbReference>
<dbReference type="RefSeq" id="WP_343036438.1">
    <property type="nucleotide sequence ID" value="NZ_BAAAML010000005.1"/>
</dbReference>
<organism evidence="4 5">
    <name type="scientific">Isoptericola halotolerans</name>
    <dbReference type="NCBI Taxonomy" id="300560"/>
    <lineage>
        <taxon>Bacteria</taxon>
        <taxon>Bacillati</taxon>
        <taxon>Actinomycetota</taxon>
        <taxon>Actinomycetes</taxon>
        <taxon>Micrococcales</taxon>
        <taxon>Promicromonosporaceae</taxon>
        <taxon>Isoptericola</taxon>
    </lineage>
</organism>
<keyword evidence="1 4" id="KW-0808">Transferase</keyword>
<dbReference type="EMBL" id="JABEZU010000003">
    <property type="protein sequence ID" value="NOV98052.1"/>
    <property type="molecule type" value="Genomic_DNA"/>
</dbReference>
<proteinExistence type="predicted"/>
<dbReference type="EC" id="2.3.1.-" evidence="4"/>
<sequence length="177" mass="18676">MHITQESPAAPDVRALLDEHLSDMFATSPPESVHALDLTALTAAHVTFLTARAHDGQLLGCGALSELTATAPGAPGHGELKSMRTAHAARGRGVATAVLERLLGLAAERRYARVSLETGTEEYFAPARRLYARHGFVECGPFADYVTDPHSVFMTLCPVAPAAGAAPGHGRARTAER</sequence>
<dbReference type="PANTHER" id="PTHR43877:SF5">
    <property type="entry name" value="BLL8307 PROTEIN"/>
    <property type="match status" value="1"/>
</dbReference>
<dbReference type="PANTHER" id="PTHR43877">
    <property type="entry name" value="AMINOALKYLPHOSPHONATE N-ACETYLTRANSFERASE-RELATED-RELATED"/>
    <property type="match status" value="1"/>
</dbReference>
<comment type="caution">
    <text evidence="4">The sequence shown here is derived from an EMBL/GenBank/DDBJ whole genome shotgun (WGS) entry which is preliminary data.</text>
</comment>
<feature type="domain" description="N-acetyltransferase" evidence="3">
    <location>
        <begin position="1"/>
        <end position="155"/>
    </location>
</feature>
<accession>A0ABX2A5C6</accession>